<sequence length="295" mass="32762">MLGANSVILWVWIMALVMVVTPATVVKYEVPSQEIYGGRTFQAISFTRESTFLSCISSIQETCLVQVRKALHFDEKSQLCECGQLSRYGESVAGLLVNELPGVIVADTWSISKTDYSQYAPSSAAIKIPLRGSVFDLYHLNTTTQPNLVPVSISADLDFEAQQVAKLSNNLVYQINQTSFLDYSILVWFHAKALAPPHYIWTISESSIQSNTWLVMTSMDTLEVHFRDVETIIFNNVTIKENTWINIGYVFKEGVSKLYLNGVLQGIVPYFGTSLLAPFNADSITLGKSGSTACR</sequence>
<keyword evidence="1" id="KW-1133">Transmembrane helix</keyword>
<dbReference type="InterPro" id="IPR013320">
    <property type="entry name" value="ConA-like_dom_sf"/>
</dbReference>
<organism evidence="2 3">
    <name type="scientific">Tigriopus californicus</name>
    <name type="common">Marine copepod</name>
    <dbReference type="NCBI Taxonomy" id="6832"/>
    <lineage>
        <taxon>Eukaryota</taxon>
        <taxon>Metazoa</taxon>
        <taxon>Ecdysozoa</taxon>
        <taxon>Arthropoda</taxon>
        <taxon>Crustacea</taxon>
        <taxon>Multicrustacea</taxon>
        <taxon>Hexanauplia</taxon>
        <taxon>Copepoda</taxon>
        <taxon>Harpacticoida</taxon>
        <taxon>Harpacticidae</taxon>
        <taxon>Tigriopus</taxon>
    </lineage>
</organism>
<evidence type="ECO:0000313" key="3">
    <source>
        <dbReference type="Proteomes" id="UP000318571"/>
    </source>
</evidence>
<accession>A0A553NSH2</accession>
<dbReference type="AlphaFoldDB" id="A0A553NSH2"/>
<keyword evidence="1" id="KW-0812">Transmembrane</keyword>
<feature type="non-terminal residue" evidence="2">
    <location>
        <position position="295"/>
    </location>
</feature>
<name>A0A553NSH2_TIGCA</name>
<feature type="transmembrane region" description="Helical" evidence="1">
    <location>
        <begin position="7"/>
        <end position="26"/>
    </location>
</feature>
<proteinExistence type="predicted"/>
<dbReference type="Proteomes" id="UP000318571">
    <property type="component" value="Chromosome 1"/>
</dbReference>
<protein>
    <submittedName>
        <fullName evidence="2">Uncharacterized protein</fullName>
    </submittedName>
</protein>
<keyword evidence="3" id="KW-1185">Reference proteome</keyword>
<dbReference type="EMBL" id="VCGU01000010">
    <property type="protein sequence ID" value="TRY68368.1"/>
    <property type="molecule type" value="Genomic_DNA"/>
</dbReference>
<evidence type="ECO:0000256" key="1">
    <source>
        <dbReference type="SAM" id="Phobius"/>
    </source>
</evidence>
<reference evidence="2 3" key="1">
    <citation type="journal article" date="2018" name="Nat. Ecol. Evol.">
        <title>Genomic signatures of mitonuclear coevolution across populations of Tigriopus californicus.</title>
        <authorList>
            <person name="Barreto F.S."/>
            <person name="Watson E.T."/>
            <person name="Lima T.G."/>
            <person name="Willett C.S."/>
            <person name="Edmands S."/>
            <person name="Li W."/>
            <person name="Burton R.S."/>
        </authorList>
    </citation>
    <scope>NUCLEOTIDE SEQUENCE [LARGE SCALE GENOMIC DNA]</scope>
    <source>
        <strain evidence="2 3">San Diego</strain>
    </source>
</reference>
<evidence type="ECO:0000313" key="2">
    <source>
        <dbReference type="EMBL" id="TRY68368.1"/>
    </source>
</evidence>
<keyword evidence="1" id="KW-0472">Membrane</keyword>
<comment type="caution">
    <text evidence="2">The sequence shown here is derived from an EMBL/GenBank/DDBJ whole genome shotgun (WGS) entry which is preliminary data.</text>
</comment>
<dbReference type="Gene3D" id="2.60.120.200">
    <property type="match status" value="1"/>
</dbReference>
<gene>
    <name evidence="2" type="ORF">TCAL_04433</name>
</gene>
<dbReference type="SUPFAM" id="SSF49899">
    <property type="entry name" value="Concanavalin A-like lectins/glucanases"/>
    <property type="match status" value="1"/>
</dbReference>